<evidence type="ECO:0000256" key="7">
    <source>
        <dbReference type="SAM" id="MobiDB-lite"/>
    </source>
</evidence>
<dbReference type="AlphaFoldDB" id="A0A9N9W7Z8"/>
<dbReference type="GO" id="GO:0005829">
    <property type="term" value="C:cytosol"/>
    <property type="evidence" value="ECO:0007669"/>
    <property type="project" value="UniProtKB-SubCell"/>
</dbReference>
<evidence type="ECO:0000313" key="9">
    <source>
        <dbReference type="Proteomes" id="UP001153714"/>
    </source>
</evidence>
<evidence type="ECO:0000256" key="5">
    <source>
        <dbReference type="ARBA" id="ARBA00023136"/>
    </source>
</evidence>
<feature type="compositionally biased region" description="Basic and acidic residues" evidence="7">
    <location>
        <begin position="402"/>
        <end position="424"/>
    </location>
</feature>
<dbReference type="GO" id="GO:0005886">
    <property type="term" value="C:plasma membrane"/>
    <property type="evidence" value="ECO:0007669"/>
    <property type="project" value="UniProtKB-SubCell"/>
</dbReference>
<evidence type="ECO:0000256" key="2">
    <source>
        <dbReference type="ARBA" id="ARBA00004514"/>
    </source>
</evidence>
<name>A0A9N9W7Z8_9NEOP</name>
<evidence type="ECO:0000256" key="3">
    <source>
        <dbReference type="ARBA" id="ARBA00022475"/>
    </source>
</evidence>
<organism evidence="8 9">
    <name type="scientific">Diatraea saccharalis</name>
    <name type="common">sugarcane borer</name>
    <dbReference type="NCBI Taxonomy" id="40085"/>
    <lineage>
        <taxon>Eukaryota</taxon>
        <taxon>Metazoa</taxon>
        <taxon>Ecdysozoa</taxon>
        <taxon>Arthropoda</taxon>
        <taxon>Hexapoda</taxon>
        <taxon>Insecta</taxon>
        <taxon>Pterygota</taxon>
        <taxon>Neoptera</taxon>
        <taxon>Endopterygota</taxon>
        <taxon>Lepidoptera</taxon>
        <taxon>Glossata</taxon>
        <taxon>Ditrysia</taxon>
        <taxon>Pyraloidea</taxon>
        <taxon>Crambidae</taxon>
        <taxon>Crambinae</taxon>
        <taxon>Diatraea</taxon>
    </lineage>
</organism>
<reference evidence="8" key="1">
    <citation type="submission" date="2021-12" db="EMBL/GenBank/DDBJ databases">
        <authorList>
            <person name="King R."/>
        </authorList>
    </citation>
    <scope>NUCLEOTIDE SEQUENCE</scope>
</reference>
<dbReference type="Pfam" id="PF09790">
    <property type="entry name" value="Hyccin"/>
    <property type="match status" value="1"/>
</dbReference>
<keyword evidence="3" id="KW-1003">Cell membrane</keyword>
<dbReference type="PANTHER" id="PTHR31220">
    <property type="entry name" value="HYCCIN RELATED"/>
    <property type="match status" value="1"/>
</dbReference>
<evidence type="ECO:0000256" key="6">
    <source>
        <dbReference type="ARBA" id="ARBA00034482"/>
    </source>
</evidence>
<gene>
    <name evidence="8" type="ORF">DIATSA_LOCUS1885</name>
</gene>
<comment type="subcellular location">
    <subcellularLocation>
        <location evidence="1">Cell membrane</location>
    </subcellularLocation>
    <subcellularLocation>
        <location evidence="2">Cytoplasm</location>
        <location evidence="2">Cytosol</location>
    </subcellularLocation>
</comment>
<comment type="similarity">
    <text evidence="6">Belongs to the Hyccin family.</text>
</comment>
<dbReference type="GO" id="GO:0072659">
    <property type="term" value="P:protein localization to plasma membrane"/>
    <property type="evidence" value="ECO:0007669"/>
    <property type="project" value="TreeGrafter"/>
</dbReference>
<sequence>MVEWKQLITDWLNEYASLQENEIKSFAAEHEHNHEISTALFNLFYSEDDCDASCCSKQVHAQKDEMLENVCTQLFSFYRSKEVELQRFTLQFLPTLIYNYLSCVAQGNLKCCRCIETLLIALYNFEVVDEAGKPKVISFRLPSLAQPSIYHEPLSLGPQFLTENALRRWEECNTKLVTWGPMSQVEVLNAQNRLRVMSALLFIYNRQLSLLPKLALRHFCIAASRIVTQGFHKKIGAANSQKSTPRIPVTPNFLLEMIEGAYFAMFNEFYTLALQAVKDIDKRAQYELFPDVMLVTSAVINSLKNNSSGQPCDGPMGISVALSPATTTVTMSKSMITNASFRTKKLPDDIPIQAGQVVPTDSTDVLTSITEEGESDSTPIQRGAVARTSKPKLSSFPVLGKKSKENKDKSTPNADKKVTLKDSSKAIWNSLSGGGGDMTDGQQKSNIDGNDVNGSIKDDKISMSSIHNSTENSDSRSQVTTDSLDIETTPRFAAMQVSSV</sequence>
<reference evidence="8" key="2">
    <citation type="submission" date="2022-10" db="EMBL/GenBank/DDBJ databases">
        <authorList>
            <consortium name="ENA_rothamsted_submissions"/>
            <consortium name="culmorum"/>
            <person name="King R."/>
        </authorList>
    </citation>
    <scope>NUCLEOTIDE SEQUENCE</scope>
</reference>
<feature type="compositionally biased region" description="Polar residues" evidence="7">
    <location>
        <begin position="370"/>
        <end position="380"/>
    </location>
</feature>
<protein>
    <recommendedName>
        <fullName evidence="10">Hyccin</fullName>
    </recommendedName>
</protein>
<evidence type="ECO:0000313" key="8">
    <source>
        <dbReference type="EMBL" id="CAG9783734.1"/>
    </source>
</evidence>
<dbReference type="InterPro" id="IPR018619">
    <property type="entry name" value="Hyccin"/>
</dbReference>
<evidence type="ECO:0000256" key="1">
    <source>
        <dbReference type="ARBA" id="ARBA00004236"/>
    </source>
</evidence>
<proteinExistence type="inferred from homology"/>
<keyword evidence="5" id="KW-0472">Membrane</keyword>
<evidence type="ECO:0000256" key="4">
    <source>
        <dbReference type="ARBA" id="ARBA00022490"/>
    </source>
</evidence>
<evidence type="ECO:0008006" key="10">
    <source>
        <dbReference type="Google" id="ProtNLM"/>
    </source>
</evidence>
<feature type="region of interest" description="Disordered" evidence="7">
    <location>
        <begin position="370"/>
        <end position="500"/>
    </location>
</feature>
<dbReference type="OrthoDB" id="18937at2759"/>
<dbReference type="Proteomes" id="UP001153714">
    <property type="component" value="Chromosome 11"/>
</dbReference>
<feature type="compositionally biased region" description="Polar residues" evidence="7">
    <location>
        <begin position="467"/>
        <end position="483"/>
    </location>
</feature>
<dbReference type="GO" id="GO:0046854">
    <property type="term" value="P:phosphatidylinositol phosphate biosynthetic process"/>
    <property type="evidence" value="ECO:0007669"/>
    <property type="project" value="TreeGrafter"/>
</dbReference>
<keyword evidence="9" id="KW-1185">Reference proteome</keyword>
<dbReference type="PANTHER" id="PTHR31220:SF1">
    <property type="entry name" value="GH21176P"/>
    <property type="match status" value="1"/>
</dbReference>
<dbReference type="EMBL" id="OU893342">
    <property type="protein sequence ID" value="CAG9783734.1"/>
    <property type="molecule type" value="Genomic_DNA"/>
</dbReference>
<keyword evidence="4" id="KW-0963">Cytoplasm</keyword>
<accession>A0A9N9W7Z8</accession>